<evidence type="ECO:0000256" key="1">
    <source>
        <dbReference type="SAM" id="MobiDB-lite"/>
    </source>
</evidence>
<evidence type="ECO:0000313" key="4">
    <source>
        <dbReference type="MGI" id="MGI:1913493"/>
    </source>
</evidence>
<proteinExistence type="evidence at transcript level"/>
<accession>Q3TSX4</accession>
<dbReference type="AlphaFoldDB" id="Q3TSX4"/>
<keyword evidence="2" id="KW-0812">Transmembrane</keyword>
<feature type="transmembrane region" description="Helical" evidence="2">
    <location>
        <begin position="137"/>
        <end position="156"/>
    </location>
</feature>
<reference evidence="3" key="4">
    <citation type="journal article" date="2001" name="Nature">
        <title>Functional annotation of a full-length mouse cDNA collection.</title>
        <authorList>
            <consortium name="The RIKEN Genome Exploration Research Group Phase II Team and the FANTOM Consortium"/>
        </authorList>
    </citation>
    <scope>NUCLEOTIDE SEQUENCE</scope>
    <source>
        <strain evidence="3">C57BL/6J</strain>
        <tissue evidence="3">Thymus</tissue>
    </source>
</reference>
<keyword evidence="2" id="KW-1133">Transmembrane helix</keyword>
<dbReference type="MGI" id="MGI:1913493">
    <property type="gene designation" value="C1galt1c1"/>
</dbReference>
<evidence type="ECO:0000256" key="2">
    <source>
        <dbReference type="SAM" id="Phobius"/>
    </source>
</evidence>
<gene>
    <name evidence="4" type="primary">C1galt1c1</name>
</gene>
<protein>
    <submittedName>
        <fullName evidence="3">Uncharacterized protein</fullName>
    </submittedName>
</protein>
<reference evidence="3" key="2">
    <citation type="journal article" date="2000" name="Genome Res.">
        <title>Normalization and subtraction of cap-trapper-selected cDNAs to prepare full-length cDNA libraries for rapid discovery of new genes.</title>
        <authorList>
            <person name="Carninci P."/>
            <person name="Shibata Y."/>
            <person name="Hayatsu N."/>
            <person name="Sugahara Y."/>
            <person name="Shibata K."/>
            <person name="Itoh M."/>
            <person name="Konno H."/>
            <person name="Okazaki Y."/>
            <person name="Muramatsu M."/>
            <person name="Hayashizaki Y."/>
        </authorList>
    </citation>
    <scope>NUCLEOTIDE SEQUENCE</scope>
    <source>
        <strain evidence="3">C57BL/6J</strain>
        <tissue evidence="3">Thymus</tissue>
    </source>
</reference>
<reference evidence="3" key="7">
    <citation type="journal article" date="2005" name="Science">
        <title>The Transcriptional Landscape of the Mammalian Genome.</title>
        <authorList>
            <consortium name="The FANTOM Consortium"/>
            <consortium name="Riken Genome Exploration Research Group and Genome Science Group (Genome Network Project Core Group)"/>
        </authorList>
    </citation>
    <scope>NUCLEOTIDE SEQUENCE</scope>
    <source>
        <strain evidence="3">C57BL/6J</strain>
        <tissue evidence="3">Thymus</tissue>
    </source>
</reference>
<reference evidence="3" key="5">
    <citation type="journal article" date="2002" name="Nature">
        <title>Analysis of the mouse transcriptome based on functional annotation of 60,770 full-length cDNAs.</title>
        <authorList>
            <consortium name="The FANTOM Consortium and the RIKEN Genome Exploration Research Group Phase I and II Team"/>
        </authorList>
    </citation>
    <scope>NUCLEOTIDE SEQUENCE</scope>
    <source>
        <strain evidence="3">C57BL/6J</strain>
        <tissue evidence="3">Thymus</tissue>
    </source>
</reference>
<feature type="region of interest" description="Disordered" evidence="1">
    <location>
        <begin position="1"/>
        <end position="20"/>
    </location>
</feature>
<dbReference type="EMBL" id="AK161729">
    <property type="protein sequence ID" value="BAE36551.1"/>
    <property type="molecule type" value="mRNA"/>
</dbReference>
<reference evidence="3" key="6">
    <citation type="submission" date="2004-04" db="EMBL/GenBank/DDBJ databases">
        <authorList>
            <person name="Arakawa T."/>
            <person name="Carninci P."/>
            <person name="Fukuda S."/>
            <person name="Hashizume W."/>
            <person name="Hayashida K."/>
            <person name="Hori F."/>
            <person name="Iida J."/>
            <person name="Imamura K."/>
            <person name="Imotani K."/>
            <person name="Itoh M."/>
            <person name="Kanagawa S."/>
            <person name="Kawai J."/>
            <person name="Kojima M."/>
            <person name="Konno H."/>
            <person name="Murata M."/>
            <person name="Nakamura M."/>
            <person name="Ninomiya N."/>
            <person name="Nishiyori H."/>
            <person name="Nomura K."/>
            <person name="Ohno M."/>
            <person name="Sakazume N."/>
            <person name="Sano H."/>
            <person name="Sasaki D."/>
            <person name="Shibata K."/>
            <person name="Shiraki T."/>
            <person name="Tagami M."/>
            <person name="Tagami Y."/>
            <person name="Waki K."/>
            <person name="Watahiki A."/>
            <person name="Muramatsu M."/>
            <person name="Hayashizaki Y."/>
        </authorList>
    </citation>
    <scope>NUCLEOTIDE SEQUENCE</scope>
    <source>
        <strain evidence="3">C57BL/6J</strain>
        <tissue evidence="3">Thymus</tissue>
    </source>
</reference>
<sequence>RLEQPGSERNRVGLGPLTSKPREAALSCPGAVLDAVSAKTSAPTSSTTQSYCFPPSPGKARALAWALARSQHAPLGMPWQVRREDPAGVGKAAFRELLPWPFSGTLISILVPSLHFDLHPLSPSKNRKRKKVCRKNILSAFSCVCVLSSLLCTKISHRADCWCYFFFFYSSAEKKKC</sequence>
<reference evidence="3" key="3">
    <citation type="journal article" date="2000" name="Genome Res.">
        <title>RIKEN integrated sequence analysis (RISA) system--384-format sequencing pipeline with 384 multicapillary sequencer.</title>
        <authorList>
            <person name="Shibata K."/>
            <person name="Itoh M."/>
            <person name="Aizawa K."/>
            <person name="Nagaoka S."/>
            <person name="Sasaki N."/>
            <person name="Carninci P."/>
            <person name="Konno H."/>
            <person name="Akiyama J."/>
            <person name="Nishi K."/>
            <person name="Kitsunai T."/>
            <person name="Tashiro H."/>
            <person name="Itoh M."/>
            <person name="Sumi N."/>
            <person name="Ishii Y."/>
            <person name="Nakamura S."/>
            <person name="Hazama M."/>
            <person name="Nishine T."/>
            <person name="Harada A."/>
            <person name="Yamamoto R."/>
            <person name="Matsumoto H."/>
            <person name="Sakaguchi S."/>
            <person name="Ikegami T."/>
            <person name="Kashiwagi K."/>
            <person name="Fujiwake S."/>
            <person name="Inoue K."/>
            <person name="Togawa Y."/>
            <person name="Izawa M."/>
            <person name="Ohara E."/>
            <person name="Watahiki M."/>
            <person name="Yoneda Y."/>
            <person name="Ishikawa T."/>
            <person name="Ozawa K."/>
            <person name="Tanaka T."/>
            <person name="Matsuura S."/>
            <person name="Kawai J."/>
            <person name="Okazaki Y."/>
            <person name="Muramatsu M."/>
            <person name="Inoue Y."/>
            <person name="Kira A."/>
            <person name="Hayashizaki Y."/>
        </authorList>
    </citation>
    <scope>NUCLEOTIDE SEQUENCE</scope>
    <source>
        <strain evidence="3">C57BL/6J</strain>
        <tissue evidence="3">Thymus</tissue>
    </source>
</reference>
<feature type="compositionally biased region" description="Basic and acidic residues" evidence="1">
    <location>
        <begin position="1"/>
        <end position="11"/>
    </location>
</feature>
<feature type="non-terminal residue" evidence="3">
    <location>
        <position position="1"/>
    </location>
</feature>
<evidence type="ECO:0000313" key="3">
    <source>
        <dbReference type="EMBL" id="BAE36551.1"/>
    </source>
</evidence>
<dbReference type="AGR" id="MGI:1913493"/>
<organism evidence="3">
    <name type="scientific">Mus musculus</name>
    <name type="common">Mouse</name>
    <dbReference type="NCBI Taxonomy" id="10090"/>
    <lineage>
        <taxon>Eukaryota</taxon>
        <taxon>Metazoa</taxon>
        <taxon>Chordata</taxon>
        <taxon>Craniata</taxon>
        <taxon>Vertebrata</taxon>
        <taxon>Euteleostomi</taxon>
        <taxon>Mammalia</taxon>
        <taxon>Eutheria</taxon>
        <taxon>Euarchontoglires</taxon>
        <taxon>Glires</taxon>
        <taxon>Rodentia</taxon>
        <taxon>Myomorpha</taxon>
        <taxon>Muroidea</taxon>
        <taxon>Muridae</taxon>
        <taxon>Murinae</taxon>
        <taxon>Mus</taxon>
        <taxon>Mus</taxon>
    </lineage>
</organism>
<reference evidence="3" key="8">
    <citation type="journal article" date="2005" name="Science">
        <title>Antisense Transcription in the Mammalian Transcriptome.</title>
        <authorList>
            <consortium name="RIKEN Genome Exploration Research Group and Genome Science Group (Genome Network Project Core Group) and the FANTOM Consortium"/>
        </authorList>
    </citation>
    <scope>NUCLEOTIDE SEQUENCE</scope>
    <source>
        <strain evidence="3">C57BL/6J</strain>
        <tissue evidence="3">Thymus</tissue>
    </source>
</reference>
<reference evidence="3" key="1">
    <citation type="journal article" date="1999" name="Methods Enzymol.">
        <title>High-efficiency full-length cDNA cloning.</title>
        <authorList>
            <person name="Carninci P."/>
            <person name="Hayashizaki Y."/>
        </authorList>
    </citation>
    <scope>NUCLEOTIDE SEQUENCE</scope>
    <source>
        <strain evidence="3">C57BL/6J</strain>
        <tissue evidence="3">Thymus</tissue>
    </source>
</reference>
<name>Q3TSX4_MOUSE</name>
<keyword evidence="2" id="KW-0472">Membrane</keyword>